<dbReference type="SUPFAM" id="SSF111126">
    <property type="entry name" value="Ligand-binding domain in the NO signalling and Golgi transport"/>
    <property type="match status" value="1"/>
</dbReference>
<dbReference type="InterPro" id="IPR037992">
    <property type="entry name" value="TRAPPC6/Trs33"/>
</dbReference>
<dbReference type="InParanoid" id="A0A1E5RN30"/>
<sequence length="265" mass="30623">METAQNSLNPVEEEHRQYQLYLKNLPTVNYLTYNYMILETVPMCISLELEKQKITNDSDESSSFCIDTKYKSHHMLYRYIKLSPQQQENILKRVKSIGFDLGSKLTDMLVFTKDPNFRFEHNSNGVSQVSSSNVGTFTTNKRVNTDLLSIMKFICRDVWKLLFNKQVDNLKTNHKGTFYLLDKNFDYFKNFAVEPSSKYYSNELDNTTVLIQPYLEICTGLIKGVLSTLNISGVADKDEIICSYEFPKDMPVGTVSFSVFVPINH</sequence>
<dbReference type="InterPro" id="IPR024096">
    <property type="entry name" value="NO_sig/Golgi_transp_ligand-bd"/>
</dbReference>
<dbReference type="AlphaFoldDB" id="A0A1E5RN30"/>
<dbReference type="GO" id="GO:0005802">
    <property type="term" value="C:trans-Golgi network"/>
    <property type="evidence" value="ECO:0007669"/>
    <property type="project" value="TreeGrafter"/>
</dbReference>
<dbReference type="GO" id="GO:0030008">
    <property type="term" value="C:TRAPP complex"/>
    <property type="evidence" value="ECO:0007669"/>
    <property type="project" value="TreeGrafter"/>
</dbReference>
<organism evidence="2 3">
    <name type="scientific">Hanseniaspora osmophila</name>
    <dbReference type="NCBI Taxonomy" id="56408"/>
    <lineage>
        <taxon>Eukaryota</taxon>
        <taxon>Fungi</taxon>
        <taxon>Dikarya</taxon>
        <taxon>Ascomycota</taxon>
        <taxon>Saccharomycotina</taxon>
        <taxon>Saccharomycetes</taxon>
        <taxon>Saccharomycodales</taxon>
        <taxon>Saccharomycodaceae</taxon>
        <taxon>Hanseniaspora</taxon>
    </lineage>
</organism>
<comment type="caution">
    <text evidence="2">The sequence shown here is derived from an EMBL/GenBank/DDBJ whole genome shotgun (WGS) entry which is preliminary data.</text>
</comment>
<dbReference type="STRING" id="56408.A0A1E5RN30"/>
<evidence type="ECO:0000313" key="3">
    <source>
        <dbReference type="Proteomes" id="UP000095728"/>
    </source>
</evidence>
<dbReference type="GO" id="GO:0005801">
    <property type="term" value="C:cis-Golgi network"/>
    <property type="evidence" value="ECO:0007669"/>
    <property type="project" value="TreeGrafter"/>
</dbReference>
<dbReference type="CDD" id="cd14944">
    <property type="entry name" value="TRAPPC6A_Trs33"/>
    <property type="match status" value="1"/>
</dbReference>
<dbReference type="FunCoup" id="A0A1E5RN30">
    <property type="interactions" value="72"/>
</dbReference>
<dbReference type="Gene3D" id="3.30.1380.20">
    <property type="entry name" value="Trafficking protein particle complex subunit 3"/>
    <property type="match status" value="1"/>
</dbReference>
<proteinExistence type="inferred from homology"/>
<keyword evidence="3" id="KW-1185">Reference proteome</keyword>
<reference evidence="3" key="1">
    <citation type="journal article" date="2016" name="Genome Announc.">
        <title>Genome sequences of three species of Hanseniaspora isolated from spontaneous wine fermentations.</title>
        <authorList>
            <person name="Sternes P.R."/>
            <person name="Lee D."/>
            <person name="Kutyna D.R."/>
            <person name="Borneman A.R."/>
        </authorList>
    </citation>
    <scope>NUCLEOTIDE SEQUENCE [LARGE SCALE GENOMIC DNA]</scope>
    <source>
        <strain evidence="3">AWRI3579</strain>
    </source>
</reference>
<dbReference type="OrthoDB" id="941624at2759"/>
<name>A0A1E5RN30_9ASCO</name>
<dbReference type="Proteomes" id="UP000095728">
    <property type="component" value="Unassembled WGS sequence"/>
</dbReference>
<dbReference type="Pfam" id="PF04051">
    <property type="entry name" value="TRAPP"/>
    <property type="match status" value="1"/>
</dbReference>
<gene>
    <name evidence="2" type="ORF">AWRI3579_g716</name>
</gene>
<dbReference type="GO" id="GO:0006888">
    <property type="term" value="P:endoplasmic reticulum to Golgi vesicle-mediated transport"/>
    <property type="evidence" value="ECO:0007669"/>
    <property type="project" value="TreeGrafter"/>
</dbReference>
<accession>A0A1E5RN30</accession>
<protein>
    <submittedName>
        <fullName evidence="2">Trafficking protein particle complex subunit 33</fullName>
    </submittedName>
</protein>
<dbReference type="PANTHER" id="PTHR12817">
    <property type="entry name" value="TRAFFICKING PROTEIN PARTICLE COMPLEX SUBUNIT 6B"/>
    <property type="match status" value="1"/>
</dbReference>
<comment type="similarity">
    <text evidence="1">Belongs to the TRAPP small subunits family. BET3 subfamily.</text>
</comment>
<dbReference type="PANTHER" id="PTHR12817:SF0">
    <property type="entry name" value="GEO08327P1"/>
    <property type="match status" value="1"/>
</dbReference>
<evidence type="ECO:0000313" key="2">
    <source>
        <dbReference type="EMBL" id="OEJ88285.1"/>
    </source>
</evidence>
<dbReference type="EMBL" id="LPNM01000005">
    <property type="protein sequence ID" value="OEJ88285.1"/>
    <property type="molecule type" value="Genomic_DNA"/>
</dbReference>
<evidence type="ECO:0000256" key="1">
    <source>
        <dbReference type="ARBA" id="ARBA00006218"/>
    </source>
</evidence>
<dbReference type="InterPro" id="IPR007194">
    <property type="entry name" value="TRAPP_component"/>
</dbReference>